<dbReference type="EMBL" id="CP147982">
    <property type="protein sequence ID" value="WXK76981.1"/>
    <property type="molecule type" value="Genomic_DNA"/>
</dbReference>
<sequence>MNHPVGTEIDATAKWLEARGADGAAMLLRRVACQRDQARRELATERESATGGNAPSQQSHHTQQESADTRCATPHAPETARIIAMLRTDLARFQALAEHAGWVSDARPRRLWRWREGWWELCKKNSKDGYQDTGWHLWGPNGIFGEWIAAHKADAMTEADRLITQHLAAAAEVTQ</sequence>
<evidence type="ECO:0000313" key="3">
    <source>
        <dbReference type="Proteomes" id="UP001626628"/>
    </source>
</evidence>
<gene>
    <name evidence="2" type="ORF">WAB15_13775</name>
</gene>
<name>A0ABZ2QNL7_9ACTN</name>
<evidence type="ECO:0000313" key="2">
    <source>
        <dbReference type="EMBL" id="WXK76981.1"/>
    </source>
</evidence>
<keyword evidence="3" id="KW-1185">Reference proteome</keyword>
<feature type="compositionally biased region" description="Basic and acidic residues" evidence="1">
    <location>
        <begin position="38"/>
        <end position="48"/>
    </location>
</feature>
<proteinExistence type="predicted"/>
<feature type="region of interest" description="Disordered" evidence="1">
    <location>
        <begin position="38"/>
        <end position="74"/>
    </location>
</feature>
<feature type="compositionally biased region" description="Polar residues" evidence="1">
    <location>
        <begin position="50"/>
        <end position="66"/>
    </location>
</feature>
<reference evidence="2 3" key="1">
    <citation type="submission" date="2024-03" db="EMBL/GenBank/DDBJ databases">
        <title>The complete genome of Streptomyces sirii sp.nov.</title>
        <authorList>
            <person name="Zakalyukina Y.V."/>
            <person name="Belik A.R."/>
            <person name="Biryukov M.V."/>
            <person name="Baturina O.A."/>
            <person name="Kabilov M.R."/>
        </authorList>
    </citation>
    <scope>NUCLEOTIDE SEQUENCE [LARGE SCALE GENOMIC DNA]</scope>
    <source>
        <strain evidence="2 3">BP-8</strain>
    </source>
</reference>
<evidence type="ECO:0000256" key="1">
    <source>
        <dbReference type="SAM" id="MobiDB-lite"/>
    </source>
</evidence>
<organism evidence="2 3">
    <name type="scientific">Streptomyces sirii</name>
    <dbReference type="NCBI Taxonomy" id="3127701"/>
    <lineage>
        <taxon>Bacteria</taxon>
        <taxon>Bacillati</taxon>
        <taxon>Actinomycetota</taxon>
        <taxon>Actinomycetes</taxon>
        <taxon>Kitasatosporales</taxon>
        <taxon>Streptomycetaceae</taxon>
        <taxon>Streptomyces</taxon>
    </lineage>
</organism>
<dbReference type="RefSeq" id="WP_407286406.1">
    <property type="nucleotide sequence ID" value="NZ_CP147982.1"/>
</dbReference>
<dbReference type="Proteomes" id="UP001626628">
    <property type="component" value="Chromosome"/>
</dbReference>
<protein>
    <submittedName>
        <fullName evidence="2">Uncharacterized protein</fullName>
    </submittedName>
</protein>
<accession>A0ABZ2QNL7</accession>